<dbReference type="AlphaFoldDB" id="A0A6I4SS47"/>
<feature type="transmembrane region" description="Helical" evidence="7">
    <location>
        <begin position="145"/>
        <end position="169"/>
    </location>
</feature>
<gene>
    <name evidence="8" type="ORF">GRI89_04210</name>
</gene>
<feature type="transmembrane region" description="Helical" evidence="7">
    <location>
        <begin position="190"/>
        <end position="207"/>
    </location>
</feature>
<name>A0A6I4SS47_9SPHN</name>
<reference evidence="8 9" key="1">
    <citation type="submission" date="2019-12" db="EMBL/GenBank/DDBJ databases">
        <title>Genomic-based taxomic classification of the family Erythrobacteraceae.</title>
        <authorList>
            <person name="Xu L."/>
        </authorList>
    </citation>
    <scope>NUCLEOTIDE SEQUENCE [LARGE SCALE GENOMIC DNA]</scope>
    <source>
        <strain evidence="8 9">MCCC 1K01500</strain>
    </source>
</reference>
<comment type="subcellular location">
    <subcellularLocation>
        <location evidence="1">Cell membrane</location>
        <topology evidence="1">Multi-pass membrane protein</topology>
    </subcellularLocation>
</comment>
<dbReference type="Proteomes" id="UP000433652">
    <property type="component" value="Unassembled WGS sequence"/>
</dbReference>
<dbReference type="EMBL" id="WTYM01000030">
    <property type="protein sequence ID" value="MXO58744.1"/>
    <property type="molecule type" value="Genomic_DNA"/>
</dbReference>
<keyword evidence="9" id="KW-1185">Reference proteome</keyword>
<keyword evidence="5 7" id="KW-1133">Transmembrane helix</keyword>
<accession>A0A6I4SS47</accession>
<evidence type="ECO:0000256" key="3">
    <source>
        <dbReference type="ARBA" id="ARBA00022475"/>
    </source>
</evidence>
<evidence type="ECO:0000256" key="7">
    <source>
        <dbReference type="SAM" id="Phobius"/>
    </source>
</evidence>
<keyword evidence="6 7" id="KW-0472">Membrane</keyword>
<sequence>MIDAEMLAAFAVVTGLTSIVPGPSMLFVMTETLWRGARSGFAALIGMQLGYLLWWALAALGLGTLAKTYPFAMHLLAVGGALYLAWLGLQALRNAGSAAGEDIEPAHAVTRHAFRDGIMVAIGNPKSLIYVVALLPPFIAPDRPVIPQLAVLWMIGMLLDLAIGGIYIYAGKSLSRAMDRPGTRLWIDRGVGAVFIVIALAILYELLSG</sequence>
<protein>
    <submittedName>
        <fullName evidence="8">LysE family transporter</fullName>
    </submittedName>
</protein>
<feature type="transmembrane region" description="Helical" evidence="7">
    <location>
        <begin position="118"/>
        <end position="139"/>
    </location>
</feature>
<comment type="caution">
    <text evidence="8">The sequence shown here is derived from an EMBL/GenBank/DDBJ whole genome shotgun (WGS) entry which is preliminary data.</text>
</comment>
<evidence type="ECO:0000256" key="4">
    <source>
        <dbReference type="ARBA" id="ARBA00022692"/>
    </source>
</evidence>
<dbReference type="PANTHER" id="PTHR30086:SF14">
    <property type="entry name" value="HOMOSERINE_HOMOSERINE LACTONE EFFLUX PROTEIN"/>
    <property type="match status" value="1"/>
</dbReference>
<feature type="transmembrane region" description="Helical" evidence="7">
    <location>
        <begin position="6"/>
        <end position="29"/>
    </location>
</feature>
<keyword evidence="3" id="KW-1003">Cell membrane</keyword>
<evidence type="ECO:0000256" key="5">
    <source>
        <dbReference type="ARBA" id="ARBA00022989"/>
    </source>
</evidence>
<dbReference type="PANTHER" id="PTHR30086">
    <property type="entry name" value="ARGININE EXPORTER PROTEIN ARGO"/>
    <property type="match status" value="1"/>
</dbReference>
<dbReference type="OrthoDB" id="9804822at2"/>
<feature type="transmembrane region" description="Helical" evidence="7">
    <location>
        <begin position="71"/>
        <end position="89"/>
    </location>
</feature>
<evidence type="ECO:0000313" key="8">
    <source>
        <dbReference type="EMBL" id="MXO58744.1"/>
    </source>
</evidence>
<feature type="transmembrane region" description="Helical" evidence="7">
    <location>
        <begin position="41"/>
        <end position="65"/>
    </location>
</feature>
<proteinExistence type="inferred from homology"/>
<dbReference type="PIRSF" id="PIRSF006324">
    <property type="entry name" value="LeuE"/>
    <property type="match status" value="1"/>
</dbReference>
<dbReference type="GO" id="GO:0005886">
    <property type="term" value="C:plasma membrane"/>
    <property type="evidence" value="ECO:0007669"/>
    <property type="project" value="UniProtKB-SubCell"/>
</dbReference>
<dbReference type="GO" id="GO:0042970">
    <property type="term" value="F:homoserine transmembrane transporter activity"/>
    <property type="evidence" value="ECO:0007669"/>
    <property type="project" value="TreeGrafter"/>
</dbReference>
<evidence type="ECO:0000256" key="6">
    <source>
        <dbReference type="ARBA" id="ARBA00023136"/>
    </source>
</evidence>
<evidence type="ECO:0000313" key="9">
    <source>
        <dbReference type="Proteomes" id="UP000433652"/>
    </source>
</evidence>
<keyword evidence="4 7" id="KW-0812">Transmembrane</keyword>
<dbReference type="Pfam" id="PF01810">
    <property type="entry name" value="LysE"/>
    <property type="match status" value="1"/>
</dbReference>
<evidence type="ECO:0000256" key="2">
    <source>
        <dbReference type="ARBA" id="ARBA00007928"/>
    </source>
</evidence>
<comment type="similarity">
    <text evidence="2">Belongs to the Rht family.</text>
</comment>
<dbReference type="RefSeq" id="WP_159792513.1">
    <property type="nucleotide sequence ID" value="NZ_WTYM01000030.1"/>
</dbReference>
<evidence type="ECO:0000256" key="1">
    <source>
        <dbReference type="ARBA" id="ARBA00004651"/>
    </source>
</evidence>
<dbReference type="InterPro" id="IPR001123">
    <property type="entry name" value="LeuE-type"/>
</dbReference>
<organism evidence="8 9">
    <name type="scientific">Croceibacterium salegens</name>
    <dbReference type="NCBI Taxonomy" id="1737568"/>
    <lineage>
        <taxon>Bacteria</taxon>
        <taxon>Pseudomonadati</taxon>
        <taxon>Pseudomonadota</taxon>
        <taxon>Alphaproteobacteria</taxon>
        <taxon>Sphingomonadales</taxon>
        <taxon>Erythrobacteraceae</taxon>
        <taxon>Croceibacterium</taxon>
    </lineage>
</organism>